<dbReference type="Proteomes" id="UP001499938">
    <property type="component" value="Unassembled WGS sequence"/>
</dbReference>
<proteinExistence type="predicted"/>
<sequence>MTIFDAGFECLIRSQDGMFTTAQAARFCVAPRTLVRLCKAEIIDNEMRGLYRVRSMRHSDPVEAHRQLMRGVRLLYPDSAFAGVSAAIAHGMPVWGADLSRPVIRRPVDRGRGTRGVIVRRRYLPAVETDFGPVVPAANAVVEVAVDHGIQQGLVSCDFALHHELFTMDHLNDAVDLVRDWPNGSRALSMASFTDWRMESVLESRGRFLCLTHNIPVTPQVEIHDSKGRLVARVDLLVTGTRVVIEFDGKLKYASGSPEVLWAEKNREDALRALGYVVVRLTWADVENPRRAIARIRRALAIAA</sequence>
<dbReference type="RefSeq" id="WP_344087782.1">
    <property type="nucleotide sequence ID" value="NZ_BAAAPO010000050.1"/>
</dbReference>
<evidence type="ECO:0000313" key="2">
    <source>
        <dbReference type="Proteomes" id="UP001499938"/>
    </source>
</evidence>
<dbReference type="Gene3D" id="3.40.960.10">
    <property type="entry name" value="VSR Endonuclease"/>
    <property type="match status" value="1"/>
</dbReference>
<accession>A0ABN2M1M1</accession>
<protein>
    <submittedName>
        <fullName evidence="1">Type IV toxin-antitoxin system AbiEi family antitoxin domain-containing protein</fullName>
    </submittedName>
</protein>
<organism evidence="1 2">
    <name type="scientific">Nostocoides veronense</name>
    <dbReference type="NCBI Taxonomy" id="330836"/>
    <lineage>
        <taxon>Bacteria</taxon>
        <taxon>Bacillati</taxon>
        <taxon>Actinomycetota</taxon>
        <taxon>Actinomycetes</taxon>
        <taxon>Micrococcales</taxon>
        <taxon>Intrasporangiaceae</taxon>
        <taxon>Nostocoides</taxon>
    </lineage>
</organism>
<reference evidence="1 2" key="1">
    <citation type="journal article" date="2019" name="Int. J. Syst. Evol. Microbiol.">
        <title>The Global Catalogue of Microorganisms (GCM) 10K type strain sequencing project: providing services to taxonomists for standard genome sequencing and annotation.</title>
        <authorList>
            <consortium name="The Broad Institute Genomics Platform"/>
            <consortium name="The Broad Institute Genome Sequencing Center for Infectious Disease"/>
            <person name="Wu L."/>
            <person name="Ma J."/>
        </authorList>
    </citation>
    <scope>NUCLEOTIDE SEQUENCE [LARGE SCALE GENOMIC DNA]</scope>
    <source>
        <strain evidence="1 2">JCM 15592</strain>
    </source>
</reference>
<dbReference type="EMBL" id="BAAAPO010000050">
    <property type="protein sequence ID" value="GAA1805939.1"/>
    <property type="molecule type" value="Genomic_DNA"/>
</dbReference>
<gene>
    <name evidence="1" type="ORF">GCM10009811_31890</name>
</gene>
<name>A0ABN2M1M1_9MICO</name>
<evidence type="ECO:0000313" key="1">
    <source>
        <dbReference type="EMBL" id="GAA1805939.1"/>
    </source>
</evidence>
<comment type="caution">
    <text evidence="1">The sequence shown here is derived from an EMBL/GenBank/DDBJ whole genome shotgun (WGS) entry which is preliminary data.</text>
</comment>
<keyword evidence="2" id="KW-1185">Reference proteome</keyword>